<evidence type="ECO:0000256" key="7">
    <source>
        <dbReference type="ARBA" id="ARBA00022844"/>
    </source>
</evidence>
<evidence type="ECO:0000256" key="9">
    <source>
        <dbReference type="ARBA" id="ARBA00023086"/>
    </source>
</evidence>
<evidence type="ECO:0000256" key="5">
    <source>
        <dbReference type="ARBA" id="ARBA00022497"/>
    </source>
</evidence>
<keyword evidence="9 14" id="KW-0543">Viral nucleoprotein</keyword>
<dbReference type="GO" id="GO:0003723">
    <property type="term" value="F:RNA binding"/>
    <property type="evidence" value="ECO:0007669"/>
    <property type="project" value="UniProtKB-KW"/>
</dbReference>
<name>A0A6B9SC72_9VIRU</name>
<dbReference type="GO" id="GO:1990904">
    <property type="term" value="C:ribonucleoprotein complex"/>
    <property type="evidence" value="ECO:0007669"/>
    <property type="project" value="UniProtKB-KW"/>
</dbReference>
<keyword evidence="6" id="KW-0167">Capsid protein</keyword>
<accession>A0A6B9SC72</accession>
<comment type="subunit">
    <text evidence="13">Probable homooligomer; forms a double superhelical polymer. Monomer.</text>
</comment>
<evidence type="ECO:0000256" key="12">
    <source>
        <dbReference type="ARBA" id="ARBA00046210"/>
    </source>
</evidence>
<protein>
    <recommendedName>
        <fullName evidence="4">Nucleoprotein</fullName>
    </recommendedName>
    <alternativeName>
        <fullName evidence="11">Nucleocapsid protein</fullName>
    </alternativeName>
</protein>
<dbReference type="GO" id="GO:0019013">
    <property type="term" value="C:viral nucleocapsid"/>
    <property type="evidence" value="ECO:0007669"/>
    <property type="project" value="UniProtKB-KW"/>
</dbReference>
<evidence type="ECO:0000256" key="8">
    <source>
        <dbReference type="ARBA" id="ARBA00022884"/>
    </source>
</evidence>
<proteinExistence type="inferred from homology"/>
<reference evidence="14" key="2">
    <citation type="submission" date="2019-10" db="EMBL/GenBank/DDBJ databases">
        <authorList>
            <person name="Blomstrom A.-L."/>
            <person name="Luz H.L."/>
            <person name="Ohlund P."/>
            <person name="Lukenge M."/>
            <person name="Brandao P.E."/>
            <person name="Labruna M.B."/>
            <person name="Berg M."/>
        </authorList>
    </citation>
    <scope>NUCLEOTIDE SEQUENCE</scope>
    <source>
        <strain evidence="14">BR_1</strain>
    </source>
</reference>
<keyword evidence="10" id="KW-0687">Ribonucleoprotein</keyword>
<comment type="cofactor">
    <cofactor evidence="1">
        <name>Mn(2+)</name>
        <dbReference type="ChEBI" id="CHEBI:29035"/>
    </cofactor>
</comment>
<comment type="function">
    <text evidence="12">Binds dsRNA and ssRNA and probably participates in the packaging of viral genome. In the dsRNA binding mode, the nucleocapsid protein specifically binds to the vRNA panhandle secondary structure formed at the termini of viral genome. Does not discriminate between viral and nonviral RNAs through ssRNA binding mode. Displays dsDNA endonuclease activity that is sequence non-specific.</text>
</comment>
<dbReference type="InterPro" id="IPR003486">
    <property type="entry name" value="Nairo_nucleocap"/>
</dbReference>
<evidence type="ECO:0000256" key="6">
    <source>
        <dbReference type="ARBA" id="ARBA00022561"/>
    </source>
</evidence>
<evidence type="ECO:0000256" key="13">
    <source>
        <dbReference type="ARBA" id="ARBA00046354"/>
    </source>
</evidence>
<dbReference type="Gene3D" id="1.20.58.1110">
    <property type="match status" value="1"/>
</dbReference>
<dbReference type="GO" id="GO:0019029">
    <property type="term" value="C:helical viral capsid"/>
    <property type="evidence" value="ECO:0007669"/>
    <property type="project" value="UniProtKB-KW"/>
</dbReference>
<evidence type="ECO:0000256" key="1">
    <source>
        <dbReference type="ARBA" id="ARBA00001936"/>
    </source>
</evidence>
<evidence type="ECO:0000256" key="3">
    <source>
        <dbReference type="ARBA" id="ARBA00009355"/>
    </source>
</evidence>
<keyword evidence="7" id="KW-0946">Virion</keyword>
<evidence type="ECO:0000256" key="2">
    <source>
        <dbReference type="ARBA" id="ARBA00004328"/>
    </source>
</evidence>
<keyword evidence="8" id="KW-0694">RNA-binding</keyword>
<comment type="subcellular location">
    <subcellularLocation>
        <location evidence="2">Virion</location>
    </subcellularLocation>
</comment>
<comment type="similarity">
    <text evidence="3">Belongs to the nairovirus nucleocapsid protein family.</text>
</comment>
<sequence>MFAKIKNADDVETAYQRLAKKTRQTFGSTFTNTVSMDKKYIWNQGDLESRKAMVETEKQKDALFSDMLQRVASCAVPIKECIWNCSLHLHKKSEKWFNENKKVIEPFDKEYATLKKEVPSLDQLLAYRAAALKWRTDVGYGIIEGTEWLTGSLPLEFSIPVGYASEINHMLLDMKDRSKAVASKVSDEHVGWVKEYLLGNMKYGLVAPWGEIDKTNNSGHLLLTTGIVKAIQLKMEGVGQLVDDRLKELDKWIEEKNDGFDLEKLKKWRETLAKAWERAEVLRAAGASYTSQIAQMDTVFSSFYWLWKLEVGEVFFDSLQDFLFTLGRKPRGVGKIHKVLGSSPLRWSTRMVQLFASESFKDNRIHMHPAVLTPGRLYEMGACFAGFVLRDGTLIPAGFPKFILNFKTEGDNPCVEALVNLYRLTQDLYPDLSALEVVPIEHIFHQVLVGKKGPFQNAMDRTGVATQIKIRGFSTLPSLVASPRGRVLDEDDDEEGASSP</sequence>
<organism evidence="14">
    <name type="scientific">Rondonia orthonairovirus</name>
    <dbReference type="NCBI Taxonomy" id="2697641"/>
    <lineage>
        <taxon>Viruses</taxon>
        <taxon>Riboviria</taxon>
        <taxon>Orthornavirae</taxon>
        <taxon>Negarnaviricota</taxon>
        <taxon>Polyploviricotina</taxon>
        <taxon>Bunyaviricetes</taxon>
        <taxon>Hareavirales</taxon>
        <taxon>Nairoviridae</taxon>
        <taxon>Orthonairovirus</taxon>
    </lineage>
</organism>
<keyword evidence="5" id="KW-1139">Helical capsid protein</keyword>
<dbReference type="EMBL" id="MN560621">
    <property type="protein sequence ID" value="QHI42105.1"/>
    <property type="molecule type" value="Viral_cRNA"/>
</dbReference>
<evidence type="ECO:0000256" key="10">
    <source>
        <dbReference type="ARBA" id="ARBA00023274"/>
    </source>
</evidence>
<evidence type="ECO:0000313" key="14">
    <source>
        <dbReference type="EMBL" id="QHI42105.1"/>
    </source>
</evidence>
<evidence type="ECO:0000256" key="4">
    <source>
        <dbReference type="ARBA" id="ARBA00014389"/>
    </source>
</evidence>
<evidence type="ECO:0000256" key="11">
    <source>
        <dbReference type="ARBA" id="ARBA00033344"/>
    </source>
</evidence>
<reference evidence="14" key="1">
    <citation type="journal article" date="2019" name="Viruses">
        <title>Novel Viruses Found in Antricola Ticks Collected in Bat Caves in the Western Amazonia of Brazil.</title>
        <authorList>
            <person name="Blomstrom A.L."/>
            <person name="Luz H.R."/>
            <person name="Ohlund P."/>
            <person name="Lukenge M."/>
            <person name="Brandao P.E."/>
            <person name="Labruna M.B."/>
            <person name="Berg M."/>
        </authorList>
    </citation>
    <scope>NUCLEOTIDE SEQUENCE</scope>
    <source>
        <strain evidence="14">BR_1</strain>
    </source>
</reference>
<dbReference type="Pfam" id="PF02477">
    <property type="entry name" value="Nairo_nucleo"/>
    <property type="match status" value="1"/>
</dbReference>